<dbReference type="OrthoDB" id="2832510at2759"/>
<organism evidence="3 4">
    <name type="scientific">Clohesyomyces aquaticus</name>
    <dbReference type="NCBI Taxonomy" id="1231657"/>
    <lineage>
        <taxon>Eukaryota</taxon>
        <taxon>Fungi</taxon>
        <taxon>Dikarya</taxon>
        <taxon>Ascomycota</taxon>
        <taxon>Pezizomycotina</taxon>
        <taxon>Dothideomycetes</taxon>
        <taxon>Pleosporomycetidae</taxon>
        <taxon>Pleosporales</taxon>
        <taxon>Lindgomycetaceae</taxon>
        <taxon>Clohesyomyces</taxon>
    </lineage>
</organism>
<evidence type="ECO:0000259" key="2">
    <source>
        <dbReference type="PROSITE" id="PS51186"/>
    </source>
</evidence>
<dbReference type="EMBL" id="MCFA01000054">
    <property type="protein sequence ID" value="ORY12158.1"/>
    <property type="molecule type" value="Genomic_DNA"/>
</dbReference>
<evidence type="ECO:0000313" key="4">
    <source>
        <dbReference type="Proteomes" id="UP000193144"/>
    </source>
</evidence>
<dbReference type="AlphaFoldDB" id="A0A1Y1ZPJ7"/>
<feature type="region of interest" description="Disordered" evidence="1">
    <location>
        <begin position="98"/>
        <end position="135"/>
    </location>
</feature>
<dbReference type="Pfam" id="PF13508">
    <property type="entry name" value="Acetyltransf_7"/>
    <property type="match status" value="1"/>
</dbReference>
<feature type="compositionally biased region" description="Basic and acidic residues" evidence="1">
    <location>
        <begin position="115"/>
        <end position="124"/>
    </location>
</feature>
<name>A0A1Y1ZPJ7_9PLEO</name>
<reference evidence="3 4" key="1">
    <citation type="submission" date="2016-07" db="EMBL/GenBank/DDBJ databases">
        <title>Pervasive Adenine N6-methylation of Active Genes in Fungi.</title>
        <authorList>
            <consortium name="DOE Joint Genome Institute"/>
            <person name="Mondo S.J."/>
            <person name="Dannebaum R.O."/>
            <person name="Kuo R.C."/>
            <person name="Labutti K."/>
            <person name="Haridas S."/>
            <person name="Kuo A."/>
            <person name="Salamov A."/>
            <person name="Ahrendt S.R."/>
            <person name="Lipzen A."/>
            <person name="Sullivan W."/>
            <person name="Andreopoulos W.B."/>
            <person name="Clum A."/>
            <person name="Lindquist E."/>
            <person name="Daum C."/>
            <person name="Ramamoorthy G.K."/>
            <person name="Gryganskyi A."/>
            <person name="Culley D."/>
            <person name="Magnuson J.K."/>
            <person name="James T.Y."/>
            <person name="O'Malley M.A."/>
            <person name="Stajich J.E."/>
            <person name="Spatafora J.W."/>
            <person name="Visel A."/>
            <person name="Grigoriev I.V."/>
        </authorList>
    </citation>
    <scope>NUCLEOTIDE SEQUENCE [LARGE SCALE GENOMIC DNA]</scope>
    <source>
        <strain evidence="3 4">CBS 115471</strain>
    </source>
</reference>
<keyword evidence="3" id="KW-0808">Transferase</keyword>
<dbReference type="PANTHER" id="PTHR42791:SF2">
    <property type="entry name" value="N-ACETYLTRANSFERASE DOMAIN-CONTAINING PROTEIN"/>
    <property type="match status" value="1"/>
</dbReference>
<dbReference type="Proteomes" id="UP000193144">
    <property type="component" value="Unassembled WGS sequence"/>
</dbReference>
<dbReference type="SUPFAM" id="SSF55729">
    <property type="entry name" value="Acyl-CoA N-acyltransferases (Nat)"/>
    <property type="match status" value="1"/>
</dbReference>
<dbReference type="PROSITE" id="PS51186">
    <property type="entry name" value="GNAT"/>
    <property type="match status" value="1"/>
</dbReference>
<sequence>MFEFTSHAHSVYELRNRPGGLQPNCLFTPPQKSSPSHIAPKPPSRSTTPVSPPSRSTSPFFNIFHPTTPLSTPTSSARSYNGSLSFDLKEPRFSLQEFPFPSPEVEEITTPEPEPEPRPTKQDLAETPLPNHNPSTAYSQNATLSFPNYQPSAPLLLKTQTLVLQIKLLPFTHEDALPAAHMYARAFSTDVLQNAMFPPSPSTSDHDVTQELHWRTSIYQRALQLPTLHHVKAVDSTTGQLIGAAGYFGPGGLQWQVPADADDALPENCNRDVRDTVTAVMREKRESVLKGDYNVWELSQAFVDPSYQRRGVGRLLLEWGIQLADSAGYPLYLEGTPSGKLLYEQFGFEIKAEAEFPEIIEDGEPYRYYFMIRRSGGRGVQV</sequence>
<gene>
    <name evidence="3" type="ORF">BCR34DRAFT_587474</name>
</gene>
<feature type="domain" description="N-acetyltransferase" evidence="2">
    <location>
        <begin position="166"/>
        <end position="373"/>
    </location>
</feature>
<accession>A0A1Y1ZPJ7</accession>
<dbReference type="CDD" id="cd04301">
    <property type="entry name" value="NAT_SF"/>
    <property type="match status" value="1"/>
</dbReference>
<proteinExistence type="predicted"/>
<dbReference type="PANTHER" id="PTHR42791">
    <property type="entry name" value="GNAT FAMILY ACETYLTRANSFERASE"/>
    <property type="match status" value="1"/>
</dbReference>
<feature type="compositionally biased region" description="Low complexity" evidence="1">
    <location>
        <begin position="44"/>
        <end position="59"/>
    </location>
</feature>
<dbReference type="InterPro" id="IPR000182">
    <property type="entry name" value="GNAT_dom"/>
</dbReference>
<dbReference type="GO" id="GO:0016747">
    <property type="term" value="F:acyltransferase activity, transferring groups other than amino-acyl groups"/>
    <property type="evidence" value="ECO:0007669"/>
    <property type="project" value="InterPro"/>
</dbReference>
<evidence type="ECO:0000313" key="3">
    <source>
        <dbReference type="EMBL" id="ORY12158.1"/>
    </source>
</evidence>
<evidence type="ECO:0000256" key="1">
    <source>
        <dbReference type="SAM" id="MobiDB-lite"/>
    </source>
</evidence>
<keyword evidence="3" id="KW-0012">Acyltransferase</keyword>
<dbReference type="InterPro" id="IPR052523">
    <property type="entry name" value="Trichothecene_AcTrans"/>
</dbReference>
<protein>
    <submittedName>
        <fullName evidence="3">Acyl-CoA N-acyltransferase</fullName>
    </submittedName>
</protein>
<feature type="region of interest" description="Disordered" evidence="1">
    <location>
        <begin position="15"/>
        <end position="79"/>
    </location>
</feature>
<feature type="compositionally biased region" description="Low complexity" evidence="1">
    <location>
        <begin position="66"/>
        <end position="76"/>
    </location>
</feature>
<dbReference type="Gene3D" id="3.40.630.30">
    <property type="match status" value="1"/>
</dbReference>
<keyword evidence="4" id="KW-1185">Reference proteome</keyword>
<dbReference type="InterPro" id="IPR016181">
    <property type="entry name" value="Acyl_CoA_acyltransferase"/>
</dbReference>
<comment type="caution">
    <text evidence="3">The sequence shown here is derived from an EMBL/GenBank/DDBJ whole genome shotgun (WGS) entry which is preliminary data.</text>
</comment>